<sequence>MGTNGLMFYHLKSHLQKYRLGKQTRRETSQEAKKNGSNSSKTNCSSTTNSDVSRTDGVGEILLGEALRYQIEVQRKLQEQLVVQKKLQMRIEALGKCL</sequence>
<dbReference type="PANTHER" id="PTHR31499">
    <property type="entry name" value="MYB FAMILY TRANSCRIPTION FACTOR PHL11"/>
    <property type="match status" value="1"/>
</dbReference>
<proteinExistence type="predicted"/>
<dbReference type="InterPro" id="IPR025756">
    <property type="entry name" value="Myb_CC_LHEQLE"/>
</dbReference>
<dbReference type="Gramene" id="Ma11_t06090.4">
    <property type="protein sequence ID" value="Ma11_p06090.4"/>
    <property type="gene ID" value="Ma11_g06090"/>
</dbReference>
<organism evidence="3 4">
    <name type="scientific">Musa acuminata subsp. malaccensis</name>
    <name type="common">Wild banana</name>
    <name type="synonym">Musa malaccensis</name>
    <dbReference type="NCBI Taxonomy" id="214687"/>
    <lineage>
        <taxon>Eukaryota</taxon>
        <taxon>Viridiplantae</taxon>
        <taxon>Streptophyta</taxon>
        <taxon>Embryophyta</taxon>
        <taxon>Tracheophyta</taxon>
        <taxon>Spermatophyta</taxon>
        <taxon>Magnoliopsida</taxon>
        <taxon>Liliopsida</taxon>
        <taxon>Zingiberales</taxon>
        <taxon>Musaceae</taxon>
        <taxon>Musa</taxon>
    </lineage>
</organism>
<feature type="compositionally biased region" description="Basic and acidic residues" evidence="1">
    <location>
        <begin position="24"/>
        <end position="34"/>
    </location>
</feature>
<protein>
    <recommendedName>
        <fullName evidence="2">MYB-CC type transcription factor LHEQLE-containing domain-containing protein</fullName>
    </recommendedName>
</protein>
<dbReference type="InterPro" id="IPR046955">
    <property type="entry name" value="PHR1-like"/>
</dbReference>
<evidence type="ECO:0000256" key="1">
    <source>
        <dbReference type="SAM" id="MobiDB-lite"/>
    </source>
</evidence>
<dbReference type="PANTHER" id="PTHR31499:SF23">
    <property type="entry name" value="MYB FAMILY TRANSCRIPTION FACTOR PHL11"/>
    <property type="match status" value="1"/>
</dbReference>
<feature type="domain" description="MYB-CC type transcription factor LHEQLE-containing" evidence="2">
    <location>
        <begin position="64"/>
        <end position="98"/>
    </location>
</feature>
<name>A0A804L4S0_MUSAM</name>
<dbReference type="AlphaFoldDB" id="A0A804L4S0"/>
<evidence type="ECO:0000313" key="3">
    <source>
        <dbReference type="EnsemblPlants" id="Ma11_p06090.4"/>
    </source>
</evidence>
<dbReference type="Pfam" id="PF14379">
    <property type="entry name" value="Myb_CC_LHEQLE"/>
    <property type="match status" value="1"/>
</dbReference>
<reference evidence="3" key="1">
    <citation type="submission" date="2021-05" db="UniProtKB">
        <authorList>
            <consortium name="EnsemblPlants"/>
        </authorList>
    </citation>
    <scope>IDENTIFICATION</scope>
    <source>
        <strain evidence="3">subsp. malaccensis</strain>
    </source>
</reference>
<evidence type="ECO:0000259" key="2">
    <source>
        <dbReference type="Pfam" id="PF14379"/>
    </source>
</evidence>
<dbReference type="EnsemblPlants" id="Ma11_t06090.4">
    <property type="protein sequence ID" value="Ma11_p06090.4"/>
    <property type="gene ID" value="Ma11_g06090"/>
</dbReference>
<accession>A0A804L4S0</accession>
<dbReference type="GO" id="GO:0003700">
    <property type="term" value="F:DNA-binding transcription factor activity"/>
    <property type="evidence" value="ECO:0007669"/>
    <property type="project" value="InterPro"/>
</dbReference>
<dbReference type="Proteomes" id="UP000012960">
    <property type="component" value="Unplaced"/>
</dbReference>
<keyword evidence="4" id="KW-1185">Reference proteome</keyword>
<evidence type="ECO:0000313" key="4">
    <source>
        <dbReference type="Proteomes" id="UP000012960"/>
    </source>
</evidence>
<feature type="region of interest" description="Disordered" evidence="1">
    <location>
        <begin position="19"/>
        <end position="55"/>
    </location>
</feature>
<feature type="compositionally biased region" description="Low complexity" evidence="1">
    <location>
        <begin position="35"/>
        <end position="50"/>
    </location>
</feature>